<evidence type="ECO:0000256" key="1">
    <source>
        <dbReference type="ARBA" id="ARBA00004167"/>
    </source>
</evidence>
<dbReference type="InterPro" id="IPR017441">
    <property type="entry name" value="Protein_kinase_ATP_BS"/>
</dbReference>
<evidence type="ECO:0000256" key="3">
    <source>
        <dbReference type="ARBA" id="ARBA00022692"/>
    </source>
</evidence>
<feature type="domain" description="Protein kinase" evidence="12">
    <location>
        <begin position="61"/>
        <end position="333"/>
    </location>
</feature>
<sequence length="359" mass="40992">MGLSRGSLTGMLILPKKKKKKKKKTAVLIWIFLRRRQHPRIMPTEGIIMQFKYTALQHMTRNFSELLGKGGFGSVFKGALSSSTVIAVKQIRSVMQQEKDFRTEVTTLARIQHINLIRLLGFCCEGTKRLLVYDYMPNGSLDRHLFNRNGVVLDWKTRYQIIVGVAKGLEYLHEKCKERIIHCDIKPENILLDSEFCPKVSDFGMAKLIHRDFSRALTTMRGTIGYLAPEWILGQPITPKADVYSYGMMLFEMISGRRNIDQSQRTNDKYFPVWAARKLNEGDVISLLDENLAHEANIEELARVCKVACWCIQENEAHRPSMGLAVLMLEGLVEVNLAPIPSLLLQLTEDPSSIIYYSI</sequence>
<dbReference type="EMBL" id="JAGGNH010000005">
    <property type="protein sequence ID" value="KAJ0972079.1"/>
    <property type="molecule type" value="Genomic_DNA"/>
</dbReference>
<dbReference type="OrthoDB" id="4062651at2759"/>
<dbReference type="PANTHER" id="PTHR47974">
    <property type="entry name" value="OS07G0415500 PROTEIN"/>
    <property type="match status" value="1"/>
</dbReference>
<keyword evidence="2" id="KW-0808">Transferase</keyword>
<evidence type="ECO:0000256" key="11">
    <source>
        <dbReference type="RuleBase" id="RU000304"/>
    </source>
</evidence>
<keyword evidence="3" id="KW-0812">Transmembrane</keyword>
<dbReference type="FunFam" id="1.10.510.10:FF:000227">
    <property type="entry name" value="Serine/threonine-protein kinase"/>
    <property type="match status" value="1"/>
</dbReference>
<evidence type="ECO:0000313" key="14">
    <source>
        <dbReference type="Proteomes" id="UP001085076"/>
    </source>
</evidence>
<dbReference type="GO" id="GO:0004674">
    <property type="term" value="F:protein serine/threonine kinase activity"/>
    <property type="evidence" value="ECO:0007669"/>
    <property type="project" value="UniProtKB-KW"/>
</dbReference>
<dbReference type="GO" id="GO:0016020">
    <property type="term" value="C:membrane"/>
    <property type="evidence" value="ECO:0007669"/>
    <property type="project" value="UniProtKB-SubCell"/>
</dbReference>
<dbReference type="InterPro" id="IPR011009">
    <property type="entry name" value="Kinase-like_dom_sf"/>
</dbReference>
<comment type="similarity">
    <text evidence="11">Belongs to the protein kinase superfamily.</text>
</comment>
<keyword evidence="11" id="KW-0723">Serine/threonine-protein kinase</keyword>
<evidence type="ECO:0000256" key="4">
    <source>
        <dbReference type="ARBA" id="ARBA00022729"/>
    </source>
</evidence>
<keyword evidence="6" id="KW-0418">Kinase</keyword>
<evidence type="ECO:0000256" key="7">
    <source>
        <dbReference type="ARBA" id="ARBA00022840"/>
    </source>
</evidence>
<dbReference type="AlphaFoldDB" id="A0A9D5HD20"/>
<dbReference type="InterPro" id="IPR000719">
    <property type="entry name" value="Prot_kinase_dom"/>
</dbReference>
<keyword evidence="7 10" id="KW-0067">ATP-binding</keyword>
<dbReference type="Proteomes" id="UP001085076">
    <property type="component" value="Miscellaneous, Linkage group lg05"/>
</dbReference>
<evidence type="ECO:0000256" key="2">
    <source>
        <dbReference type="ARBA" id="ARBA00022679"/>
    </source>
</evidence>
<keyword evidence="4" id="KW-0732">Signal</keyword>
<evidence type="ECO:0000256" key="9">
    <source>
        <dbReference type="ARBA" id="ARBA00023136"/>
    </source>
</evidence>
<dbReference type="InterPro" id="IPR008271">
    <property type="entry name" value="Ser/Thr_kinase_AS"/>
</dbReference>
<protein>
    <recommendedName>
        <fullName evidence="12">Protein kinase domain-containing protein</fullName>
    </recommendedName>
</protein>
<evidence type="ECO:0000256" key="6">
    <source>
        <dbReference type="ARBA" id="ARBA00022777"/>
    </source>
</evidence>
<dbReference type="SMART" id="SM00220">
    <property type="entry name" value="S_TKc"/>
    <property type="match status" value="1"/>
</dbReference>
<name>A0A9D5HD20_9LILI</name>
<comment type="caution">
    <text evidence="13">The sequence shown here is derived from an EMBL/GenBank/DDBJ whole genome shotgun (WGS) entry which is preliminary data.</text>
</comment>
<dbReference type="Gene3D" id="3.30.200.20">
    <property type="entry name" value="Phosphorylase Kinase, domain 1"/>
    <property type="match status" value="1"/>
</dbReference>
<dbReference type="PANTHER" id="PTHR47974:SF19">
    <property type="entry name" value="RECEPTOR-LIKE SERINE_THREONINE-PROTEIN KINASE"/>
    <property type="match status" value="1"/>
</dbReference>
<dbReference type="Gene3D" id="1.10.510.10">
    <property type="entry name" value="Transferase(Phosphotransferase) domain 1"/>
    <property type="match status" value="1"/>
</dbReference>
<reference evidence="13" key="2">
    <citation type="journal article" date="2022" name="Hortic Res">
        <title>The genome of Dioscorea zingiberensis sheds light on the biosynthesis, origin and evolution of the medicinally important diosgenin saponins.</title>
        <authorList>
            <person name="Li Y."/>
            <person name="Tan C."/>
            <person name="Li Z."/>
            <person name="Guo J."/>
            <person name="Li S."/>
            <person name="Chen X."/>
            <person name="Wang C."/>
            <person name="Dai X."/>
            <person name="Yang H."/>
            <person name="Song W."/>
            <person name="Hou L."/>
            <person name="Xu J."/>
            <person name="Tong Z."/>
            <person name="Xu A."/>
            <person name="Yuan X."/>
            <person name="Wang W."/>
            <person name="Yang Q."/>
            <person name="Chen L."/>
            <person name="Sun Z."/>
            <person name="Wang K."/>
            <person name="Pan B."/>
            <person name="Chen J."/>
            <person name="Bao Y."/>
            <person name="Liu F."/>
            <person name="Qi X."/>
            <person name="Gang D.R."/>
            <person name="Wen J."/>
            <person name="Li J."/>
        </authorList>
    </citation>
    <scope>NUCLEOTIDE SEQUENCE</scope>
    <source>
        <strain evidence="13">Dzin_1.0</strain>
    </source>
</reference>
<dbReference type="Pfam" id="PF00069">
    <property type="entry name" value="Pkinase"/>
    <property type="match status" value="1"/>
</dbReference>
<comment type="subcellular location">
    <subcellularLocation>
        <location evidence="1">Membrane</location>
        <topology evidence="1">Single-pass membrane protein</topology>
    </subcellularLocation>
</comment>
<evidence type="ECO:0000256" key="10">
    <source>
        <dbReference type="PROSITE-ProRule" id="PRU10141"/>
    </source>
</evidence>
<dbReference type="SUPFAM" id="SSF56112">
    <property type="entry name" value="Protein kinase-like (PK-like)"/>
    <property type="match status" value="1"/>
</dbReference>
<dbReference type="PROSITE" id="PS00107">
    <property type="entry name" value="PROTEIN_KINASE_ATP"/>
    <property type="match status" value="1"/>
</dbReference>
<feature type="binding site" evidence="10">
    <location>
        <position position="89"/>
    </location>
    <ligand>
        <name>ATP</name>
        <dbReference type="ChEBI" id="CHEBI:30616"/>
    </ligand>
</feature>
<evidence type="ECO:0000256" key="8">
    <source>
        <dbReference type="ARBA" id="ARBA00022989"/>
    </source>
</evidence>
<keyword evidence="9" id="KW-0472">Membrane</keyword>
<accession>A0A9D5HD20</accession>
<dbReference type="PROSITE" id="PS00108">
    <property type="entry name" value="PROTEIN_KINASE_ST"/>
    <property type="match status" value="1"/>
</dbReference>
<organism evidence="13 14">
    <name type="scientific">Dioscorea zingiberensis</name>
    <dbReference type="NCBI Taxonomy" id="325984"/>
    <lineage>
        <taxon>Eukaryota</taxon>
        <taxon>Viridiplantae</taxon>
        <taxon>Streptophyta</taxon>
        <taxon>Embryophyta</taxon>
        <taxon>Tracheophyta</taxon>
        <taxon>Spermatophyta</taxon>
        <taxon>Magnoliopsida</taxon>
        <taxon>Liliopsida</taxon>
        <taxon>Dioscoreales</taxon>
        <taxon>Dioscoreaceae</taxon>
        <taxon>Dioscorea</taxon>
    </lineage>
</organism>
<keyword evidence="5 10" id="KW-0547">Nucleotide-binding</keyword>
<dbReference type="FunFam" id="3.30.200.20:FF:000178">
    <property type="entry name" value="serine/threonine-protein kinase PBS1-like"/>
    <property type="match status" value="1"/>
</dbReference>
<evidence type="ECO:0000259" key="12">
    <source>
        <dbReference type="PROSITE" id="PS50011"/>
    </source>
</evidence>
<evidence type="ECO:0000256" key="5">
    <source>
        <dbReference type="ARBA" id="ARBA00022741"/>
    </source>
</evidence>
<keyword evidence="14" id="KW-1185">Reference proteome</keyword>
<dbReference type="CDD" id="cd14066">
    <property type="entry name" value="STKc_IRAK"/>
    <property type="match status" value="1"/>
</dbReference>
<keyword evidence="8" id="KW-1133">Transmembrane helix</keyword>
<evidence type="ECO:0000313" key="13">
    <source>
        <dbReference type="EMBL" id="KAJ0972079.1"/>
    </source>
</evidence>
<dbReference type="GO" id="GO:0005524">
    <property type="term" value="F:ATP binding"/>
    <property type="evidence" value="ECO:0007669"/>
    <property type="project" value="UniProtKB-UniRule"/>
</dbReference>
<proteinExistence type="inferred from homology"/>
<reference evidence="13" key="1">
    <citation type="submission" date="2021-03" db="EMBL/GenBank/DDBJ databases">
        <authorList>
            <person name="Li Z."/>
            <person name="Yang C."/>
        </authorList>
    </citation>
    <scope>NUCLEOTIDE SEQUENCE</scope>
    <source>
        <strain evidence="13">Dzin_1.0</strain>
        <tissue evidence="13">Leaf</tissue>
    </source>
</reference>
<gene>
    <name evidence="13" type="ORF">J5N97_020038</name>
</gene>
<dbReference type="PROSITE" id="PS50011">
    <property type="entry name" value="PROTEIN_KINASE_DOM"/>
    <property type="match status" value="1"/>
</dbReference>